<dbReference type="InterPro" id="IPR050902">
    <property type="entry name" value="ABC_Transporter_SBP"/>
</dbReference>
<evidence type="ECO:0000259" key="2">
    <source>
        <dbReference type="PROSITE" id="PS50983"/>
    </source>
</evidence>
<protein>
    <submittedName>
        <fullName evidence="3">ABC-type Fe3+-hydroxamate transport system, substrate-binding protein</fullName>
    </submittedName>
</protein>
<dbReference type="Pfam" id="PF01497">
    <property type="entry name" value="Peripla_BP_2"/>
    <property type="match status" value="1"/>
</dbReference>
<dbReference type="SUPFAM" id="SSF53807">
    <property type="entry name" value="Helical backbone' metal receptor"/>
    <property type="match status" value="1"/>
</dbReference>
<dbReference type="Gene3D" id="3.40.50.1980">
    <property type="entry name" value="Nitrogenase molybdenum iron protein domain"/>
    <property type="match status" value="2"/>
</dbReference>
<dbReference type="NCBIfam" id="NF038402">
    <property type="entry name" value="TroA_like"/>
    <property type="match status" value="1"/>
</dbReference>
<dbReference type="AlphaFoldDB" id="A0A521AB84"/>
<dbReference type="InterPro" id="IPR054828">
    <property type="entry name" value="Vit_B12_bind_prot"/>
</dbReference>
<keyword evidence="1" id="KW-0732">Signal</keyword>
<dbReference type="RefSeq" id="WP_142712510.1">
    <property type="nucleotide sequence ID" value="NZ_FXTH01000001.1"/>
</dbReference>
<organism evidence="3 4">
    <name type="scientific">Fodinibius sediminis</name>
    <dbReference type="NCBI Taxonomy" id="1214077"/>
    <lineage>
        <taxon>Bacteria</taxon>
        <taxon>Pseudomonadati</taxon>
        <taxon>Balneolota</taxon>
        <taxon>Balneolia</taxon>
        <taxon>Balneolales</taxon>
        <taxon>Balneolaceae</taxon>
        <taxon>Fodinibius</taxon>
    </lineage>
</organism>
<name>A0A521AB84_9BACT</name>
<evidence type="ECO:0000313" key="4">
    <source>
        <dbReference type="Proteomes" id="UP000317593"/>
    </source>
</evidence>
<reference evidence="3 4" key="1">
    <citation type="submission" date="2017-05" db="EMBL/GenBank/DDBJ databases">
        <authorList>
            <person name="Varghese N."/>
            <person name="Submissions S."/>
        </authorList>
    </citation>
    <scope>NUCLEOTIDE SEQUENCE [LARGE SCALE GENOMIC DNA]</scope>
    <source>
        <strain evidence="3 4">DSM 21194</strain>
    </source>
</reference>
<proteinExistence type="predicted"/>
<dbReference type="PROSITE" id="PS50983">
    <property type="entry name" value="FE_B12_PBP"/>
    <property type="match status" value="1"/>
</dbReference>
<evidence type="ECO:0000313" key="3">
    <source>
        <dbReference type="EMBL" id="SMO32021.1"/>
    </source>
</evidence>
<dbReference type="OrthoDB" id="9816357at2"/>
<evidence type="ECO:0000256" key="1">
    <source>
        <dbReference type="ARBA" id="ARBA00022729"/>
    </source>
</evidence>
<sequence>MSSDYQRIVSLVPSLTELLIDLGLATRLVGRTRFCKHPLNKVRAIPIVGGTKNPRLDAIRQVDPDLVIANREENRPEDVRALADDFEIELTDIGTIEDALIAIHRLGKKLGAGDKARRLITQIQHRLDERPEEPELRTAYLIWKDPWMSVGADTYIHDVMKHWKLRNVFNHQNRYPQFKLDELSRYNPDLILLSSEPYPFEEKHLPRVEQACPGARVLLTEGEWFSWYGSHMKHAFGRLNVWRKAIS</sequence>
<dbReference type="InterPro" id="IPR002491">
    <property type="entry name" value="ABC_transptr_periplasmic_BD"/>
</dbReference>
<gene>
    <name evidence="3" type="ORF">SAMN06265218_10119</name>
</gene>
<keyword evidence="4" id="KW-1185">Reference proteome</keyword>
<dbReference type="PANTHER" id="PTHR30535">
    <property type="entry name" value="VITAMIN B12-BINDING PROTEIN"/>
    <property type="match status" value="1"/>
</dbReference>
<dbReference type="EMBL" id="FXTH01000001">
    <property type="protein sequence ID" value="SMO32021.1"/>
    <property type="molecule type" value="Genomic_DNA"/>
</dbReference>
<dbReference type="Proteomes" id="UP000317593">
    <property type="component" value="Unassembled WGS sequence"/>
</dbReference>
<dbReference type="PANTHER" id="PTHR30535:SF35">
    <property type="entry name" value="PERIPLASMIC BINDING PROTEIN"/>
    <property type="match status" value="1"/>
</dbReference>
<accession>A0A521AB84</accession>
<feature type="domain" description="Fe/B12 periplasmic-binding" evidence="2">
    <location>
        <begin position="7"/>
        <end position="247"/>
    </location>
</feature>